<evidence type="ECO:0000313" key="3">
    <source>
        <dbReference type="EMBL" id="ETW83943.1"/>
    </source>
</evidence>
<dbReference type="eggNOG" id="ENOG502T26V">
    <property type="taxonomic scope" value="Eukaryota"/>
</dbReference>
<dbReference type="InParanoid" id="W4KDR6"/>
<gene>
    <name evidence="3" type="ORF">HETIRDRAFT_170409</name>
</gene>
<dbReference type="STRING" id="747525.W4KDR6"/>
<reference evidence="3 4" key="1">
    <citation type="journal article" date="2012" name="New Phytol.">
        <title>Insight into trade-off between wood decay and parasitism from the genome of a fungal forest pathogen.</title>
        <authorList>
            <person name="Olson A."/>
            <person name="Aerts A."/>
            <person name="Asiegbu F."/>
            <person name="Belbahri L."/>
            <person name="Bouzid O."/>
            <person name="Broberg A."/>
            <person name="Canback B."/>
            <person name="Coutinho P.M."/>
            <person name="Cullen D."/>
            <person name="Dalman K."/>
            <person name="Deflorio G."/>
            <person name="van Diepen L.T."/>
            <person name="Dunand C."/>
            <person name="Duplessis S."/>
            <person name="Durling M."/>
            <person name="Gonthier P."/>
            <person name="Grimwood J."/>
            <person name="Fossdal C.G."/>
            <person name="Hansson D."/>
            <person name="Henrissat B."/>
            <person name="Hietala A."/>
            <person name="Himmelstrand K."/>
            <person name="Hoffmeister D."/>
            <person name="Hogberg N."/>
            <person name="James T.Y."/>
            <person name="Karlsson M."/>
            <person name="Kohler A."/>
            <person name="Kues U."/>
            <person name="Lee Y.H."/>
            <person name="Lin Y.C."/>
            <person name="Lind M."/>
            <person name="Lindquist E."/>
            <person name="Lombard V."/>
            <person name="Lucas S."/>
            <person name="Lunden K."/>
            <person name="Morin E."/>
            <person name="Murat C."/>
            <person name="Park J."/>
            <person name="Raffaello T."/>
            <person name="Rouze P."/>
            <person name="Salamov A."/>
            <person name="Schmutz J."/>
            <person name="Solheim H."/>
            <person name="Stahlberg J."/>
            <person name="Velez H."/>
            <person name="de Vries R.P."/>
            <person name="Wiebenga A."/>
            <person name="Woodward S."/>
            <person name="Yakovlev I."/>
            <person name="Garbelotto M."/>
            <person name="Martin F."/>
            <person name="Grigoriev I.V."/>
            <person name="Stenlid J."/>
        </authorList>
    </citation>
    <scope>NUCLEOTIDE SEQUENCE [LARGE SCALE GENOMIC DNA]</scope>
    <source>
        <strain evidence="3 4">TC 32-1</strain>
    </source>
</reference>
<feature type="region of interest" description="Disordered" evidence="1">
    <location>
        <begin position="68"/>
        <end position="88"/>
    </location>
</feature>
<dbReference type="KEGG" id="hir:HETIRDRAFT_170409"/>
<keyword evidence="2" id="KW-1133">Transmembrane helix</keyword>
<sequence>MLAISCLLVFVVLHHRRSGNVLTESQEEMILIGALGLFWFAVLVAWRAINQQGSVGITDEVRLPAPAATTPVRGGARRPSGMTGRRRPWPCSPDDVYCVVEEWSYF</sequence>
<dbReference type="OrthoDB" id="3266871at2759"/>
<evidence type="ECO:0000313" key="4">
    <source>
        <dbReference type="Proteomes" id="UP000030671"/>
    </source>
</evidence>
<feature type="transmembrane region" description="Helical" evidence="2">
    <location>
        <begin position="29"/>
        <end position="49"/>
    </location>
</feature>
<keyword evidence="2" id="KW-0472">Membrane</keyword>
<name>W4KDR6_HETIT</name>
<keyword evidence="4" id="KW-1185">Reference proteome</keyword>
<dbReference type="RefSeq" id="XP_009543670.1">
    <property type="nucleotide sequence ID" value="XM_009545375.1"/>
</dbReference>
<proteinExistence type="predicted"/>
<accession>W4KDR6</accession>
<evidence type="ECO:0000256" key="2">
    <source>
        <dbReference type="SAM" id="Phobius"/>
    </source>
</evidence>
<dbReference type="Proteomes" id="UP000030671">
    <property type="component" value="Unassembled WGS sequence"/>
</dbReference>
<dbReference type="HOGENOM" id="CLU_120070_1_0_1"/>
<dbReference type="GeneID" id="20668280"/>
<keyword evidence="2" id="KW-0812">Transmembrane</keyword>
<protein>
    <submittedName>
        <fullName evidence="3">Uncharacterized protein</fullName>
    </submittedName>
</protein>
<dbReference type="EMBL" id="KI925456">
    <property type="protein sequence ID" value="ETW83943.1"/>
    <property type="molecule type" value="Genomic_DNA"/>
</dbReference>
<organism evidence="3 4">
    <name type="scientific">Heterobasidion irregulare (strain TC 32-1)</name>
    <dbReference type="NCBI Taxonomy" id="747525"/>
    <lineage>
        <taxon>Eukaryota</taxon>
        <taxon>Fungi</taxon>
        <taxon>Dikarya</taxon>
        <taxon>Basidiomycota</taxon>
        <taxon>Agaricomycotina</taxon>
        <taxon>Agaricomycetes</taxon>
        <taxon>Russulales</taxon>
        <taxon>Bondarzewiaceae</taxon>
        <taxon>Heterobasidion</taxon>
        <taxon>Heterobasidion annosum species complex</taxon>
    </lineage>
</organism>
<evidence type="ECO:0000256" key="1">
    <source>
        <dbReference type="SAM" id="MobiDB-lite"/>
    </source>
</evidence>
<dbReference type="AlphaFoldDB" id="W4KDR6"/>